<name>A0A135V1N2_9PEZI</name>
<sequence length="175" mass="18575">MAANRATPIPSQWKPLHHPTPRPSSKQAALVRRASPGPCRRAAGSERRPPGDTPGPTWLSLLTCAAQFHSFGCLLLSAATQFFAFISNLASDSGAGPVRLEPLAVKTQKSETIQLAPSTSLAGPCPGLVGQGLAIRIWLASGRHLKNRLLTPARQAMPVMIRPHFQPDPLTAALA</sequence>
<evidence type="ECO:0000256" key="1">
    <source>
        <dbReference type="SAM" id="MobiDB-lite"/>
    </source>
</evidence>
<evidence type="ECO:0000313" key="2">
    <source>
        <dbReference type="EMBL" id="KXH66502.1"/>
    </source>
</evidence>
<protein>
    <submittedName>
        <fullName evidence="2">Uncharacterized protein</fullName>
    </submittedName>
</protein>
<gene>
    <name evidence="2" type="ORF">CSAL01_11545</name>
</gene>
<dbReference type="OrthoDB" id="10468546at2759"/>
<keyword evidence="3" id="KW-1185">Reference proteome</keyword>
<dbReference type="Proteomes" id="UP000070121">
    <property type="component" value="Unassembled WGS sequence"/>
</dbReference>
<comment type="caution">
    <text evidence="2">The sequence shown here is derived from an EMBL/GenBank/DDBJ whole genome shotgun (WGS) entry which is preliminary data.</text>
</comment>
<organism evidence="2 3">
    <name type="scientific">Colletotrichum salicis</name>
    <dbReference type="NCBI Taxonomy" id="1209931"/>
    <lineage>
        <taxon>Eukaryota</taxon>
        <taxon>Fungi</taxon>
        <taxon>Dikarya</taxon>
        <taxon>Ascomycota</taxon>
        <taxon>Pezizomycotina</taxon>
        <taxon>Sordariomycetes</taxon>
        <taxon>Hypocreomycetidae</taxon>
        <taxon>Glomerellales</taxon>
        <taxon>Glomerellaceae</taxon>
        <taxon>Colletotrichum</taxon>
        <taxon>Colletotrichum acutatum species complex</taxon>
    </lineage>
</organism>
<dbReference type="EMBL" id="JFFI01000669">
    <property type="protein sequence ID" value="KXH66502.1"/>
    <property type="molecule type" value="Genomic_DNA"/>
</dbReference>
<accession>A0A135V1N2</accession>
<reference evidence="2 3" key="1">
    <citation type="submission" date="2014-02" db="EMBL/GenBank/DDBJ databases">
        <title>The genome sequence of Colletotrichum salicis CBS 607.94.</title>
        <authorList>
            <person name="Baroncelli R."/>
            <person name="Thon M.R."/>
        </authorList>
    </citation>
    <scope>NUCLEOTIDE SEQUENCE [LARGE SCALE GENOMIC DNA]</scope>
    <source>
        <strain evidence="2 3">CBS 607.94</strain>
    </source>
</reference>
<feature type="region of interest" description="Disordered" evidence="1">
    <location>
        <begin position="1"/>
        <end position="54"/>
    </location>
</feature>
<evidence type="ECO:0000313" key="3">
    <source>
        <dbReference type="Proteomes" id="UP000070121"/>
    </source>
</evidence>
<proteinExistence type="predicted"/>
<dbReference type="AlphaFoldDB" id="A0A135V1N2"/>